<comment type="subcellular location">
    <subcellularLocation>
        <location evidence="1">Secreted</location>
    </subcellularLocation>
</comment>
<dbReference type="Proteomes" id="UP000314986">
    <property type="component" value="Unassembled WGS sequence"/>
</dbReference>
<keyword evidence="3" id="KW-0479">Metal-binding</keyword>
<evidence type="ECO:0000313" key="11">
    <source>
        <dbReference type="Proteomes" id="UP000314986"/>
    </source>
</evidence>
<evidence type="ECO:0000259" key="9">
    <source>
        <dbReference type="PROSITE" id="PS50958"/>
    </source>
</evidence>
<dbReference type="AlphaFoldDB" id="A0A4W3INQ3"/>
<reference evidence="10" key="5">
    <citation type="submission" date="2025-09" db="UniProtKB">
        <authorList>
            <consortium name="Ensembl"/>
        </authorList>
    </citation>
    <scope>IDENTIFICATION</scope>
</reference>
<feature type="compositionally biased region" description="Gly residues" evidence="7">
    <location>
        <begin position="34"/>
        <end position="46"/>
    </location>
</feature>
<dbReference type="SUPFAM" id="SSF54060">
    <property type="entry name" value="His-Me finger endonucleases"/>
    <property type="match status" value="1"/>
</dbReference>
<dbReference type="SMART" id="SM00477">
    <property type="entry name" value="NUC"/>
    <property type="match status" value="1"/>
</dbReference>
<keyword evidence="11" id="KW-1185">Reference proteome</keyword>
<dbReference type="Gene3D" id="4.10.410.20">
    <property type="match status" value="1"/>
</dbReference>
<proteinExistence type="predicted"/>
<dbReference type="InterPro" id="IPR020821">
    <property type="entry name" value="ENPP1-3/EXOG-like_nuc-like"/>
</dbReference>
<dbReference type="SMART" id="SM00201">
    <property type="entry name" value="SO"/>
    <property type="match status" value="1"/>
</dbReference>
<dbReference type="FunFam" id="3.40.720.10:FF:000145">
    <property type="entry name" value="Uncharacterized protein"/>
    <property type="match status" value="1"/>
</dbReference>
<gene>
    <name evidence="10" type="primary">LOC103182285</name>
</gene>
<dbReference type="CDD" id="cd16018">
    <property type="entry name" value="Enpp"/>
    <property type="match status" value="1"/>
</dbReference>
<dbReference type="GO" id="GO:0045599">
    <property type="term" value="P:negative regulation of fat cell differentiation"/>
    <property type="evidence" value="ECO:0007669"/>
    <property type="project" value="TreeGrafter"/>
</dbReference>
<dbReference type="PANTHER" id="PTHR10151">
    <property type="entry name" value="ECTONUCLEOTIDE PYROPHOSPHATASE/PHOSPHODIESTERASE"/>
    <property type="match status" value="1"/>
</dbReference>
<dbReference type="InterPro" id="IPR001212">
    <property type="entry name" value="Somatomedin_B_dom"/>
</dbReference>
<dbReference type="InterPro" id="IPR044929">
    <property type="entry name" value="DNA/RNA_non-sp_Endonuclease_sf"/>
</dbReference>
<dbReference type="InterPro" id="IPR001604">
    <property type="entry name" value="Endo_G_ENPP1-like_dom"/>
</dbReference>
<dbReference type="InterPro" id="IPR044925">
    <property type="entry name" value="His-Me_finger_sf"/>
</dbReference>
<evidence type="ECO:0000256" key="5">
    <source>
        <dbReference type="ARBA" id="ARBA00023157"/>
    </source>
</evidence>
<dbReference type="InterPro" id="IPR017850">
    <property type="entry name" value="Alkaline_phosphatase_core_sf"/>
</dbReference>
<dbReference type="PROSITE" id="PS50958">
    <property type="entry name" value="SMB_2"/>
    <property type="match status" value="1"/>
</dbReference>
<organism evidence="10 11">
    <name type="scientific">Callorhinchus milii</name>
    <name type="common">Ghost shark</name>
    <dbReference type="NCBI Taxonomy" id="7868"/>
    <lineage>
        <taxon>Eukaryota</taxon>
        <taxon>Metazoa</taxon>
        <taxon>Chordata</taxon>
        <taxon>Craniata</taxon>
        <taxon>Vertebrata</taxon>
        <taxon>Chondrichthyes</taxon>
        <taxon>Holocephali</taxon>
        <taxon>Chimaeriformes</taxon>
        <taxon>Callorhinchidae</taxon>
        <taxon>Callorhinchus</taxon>
    </lineage>
</organism>
<keyword evidence="8" id="KW-1133">Transmembrane helix</keyword>
<dbReference type="GO" id="GO:0009986">
    <property type="term" value="C:cell surface"/>
    <property type="evidence" value="ECO:0007669"/>
    <property type="project" value="TreeGrafter"/>
</dbReference>
<dbReference type="GO" id="GO:0004551">
    <property type="term" value="F:dinucleotide phosphatase activity"/>
    <property type="evidence" value="ECO:0007669"/>
    <property type="project" value="TreeGrafter"/>
</dbReference>
<dbReference type="GO" id="GO:0046872">
    <property type="term" value="F:metal ion binding"/>
    <property type="evidence" value="ECO:0007669"/>
    <property type="project" value="UniProtKB-KW"/>
</dbReference>
<dbReference type="GO" id="GO:0003676">
    <property type="term" value="F:nucleic acid binding"/>
    <property type="evidence" value="ECO:0007669"/>
    <property type="project" value="InterPro"/>
</dbReference>
<keyword evidence="2" id="KW-0964">Secreted</keyword>
<reference evidence="10" key="4">
    <citation type="submission" date="2025-08" db="UniProtKB">
        <authorList>
            <consortium name="Ensembl"/>
        </authorList>
    </citation>
    <scope>IDENTIFICATION</scope>
</reference>
<dbReference type="GO" id="GO:0046034">
    <property type="term" value="P:ATP metabolic process"/>
    <property type="evidence" value="ECO:0007669"/>
    <property type="project" value="TreeGrafter"/>
</dbReference>
<dbReference type="InParanoid" id="A0A4W3INQ3"/>
<keyword evidence="4" id="KW-0378">Hydrolase</keyword>
<dbReference type="CDD" id="cd00091">
    <property type="entry name" value="NUC"/>
    <property type="match status" value="1"/>
</dbReference>
<keyword evidence="6" id="KW-0325">Glycoprotein</keyword>
<dbReference type="FunFam" id="4.10.410.20:FF:000001">
    <property type="entry name" value="Ectonucleotide pyrophosphatase/phosphodiesterase family member 2"/>
    <property type="match status" value="1"/>
</dbReference>
<dbReference type="GO" id="GO:0004528">
    <property type="term" value="F:phosphodiesterase I activity"/>
    <property type="evidence" value="ECO:0007669"/>
    <property type="project" value="TreeGrafter"/>
</dbReference>
<evidence type="ECO:0000256" key="1">
    <source>
        <dbReference type="ARBA" id="ARBA00004613"/>
    </source>
</evidence>
<reference evidence="11" key="1">
    <citation type="journal article" date="2006" name="Science">
        <title>Ancient noncoding elements conserved in the human genome.</title>
        <authorList>
            <person name="Venkatesh B."/>
            <person name="Kirkness E.F."/>
            <person name="Loh Y.H."/>
            <person name="Halpern A.L."/>
            <person name="Lee A.P."/>
            <person name="Johnson J."/>
            <person name="Dandona N."/>
            <person name="Viswanathan L.D."/>
            <person name="Tay A."/>
            <person name="Venter J.C."/>
            <person name="Strausberg R.L."/>
            <person name="Brenner S."/>
        </authorList>
    </citation>
    <scope>NUCLEOTIDE SEQUENCE [LARGE SCALE GENOMIC DNA]</scope>
</reference>
<evidence type="ECO:0000313" key="10">
    <source>
        <dbReference type="Ensembl" id="ENSCMIP00000022320.1"/>
    </source>
</evidence>
<dbReference type="Pfam" id="PF01033">
    <property type="entry name" value="Somatomedin_B"/>
    <property type="match status" value="1"/>
</dbReference>
<evidence type="ECO:0000256" key="3">
    <source>
        <dbReference type="ARBA" id="ARBA00022723"/>
    </source>
</evidence>
<dbReference type="SUPFAM" id="SSF90188">
    <property type="entry name" value="Somatomedin B domain"/>
    <property type="match status" value="1"/>
</dbReference>
<dbReference type="SUPFAM" id="SSF53649">
    <property type="entry name" value="Alkaline phosphatase-like"/>
    <property type="match status" value="1"/>
</dbReference>
<dbReference type="InterPro" id="IPR002591">
    <property type="entry name" value="Phosphodiest/P_Trfase"/>
</dbReference>
<evidence type="ECO:0000256" key="2">
    <source>
        <dbReference type="ARBA" id="ARBA00022525"/>
    </source>
</evidence>
<sequence>MDPEGDGAASRGYRARYSNEEQRAVMLPSAPESGGTGRGSGSGSGSRRGTRRVIVGVVLLCMLIILLGLGLGFGLRSCAPKTAQLWRCTNMTCGEKSSSKSLCSCSNNCIQEKNCCTNYKSICRGENTWLQDTHENIDKPECPEGFNRSPVILVSLDGFRADYLHKWRNVMPVLDKLSNCGTYASHLIPVYPTKTFPNHYSIITGLYPESHGLIDNKMYDVQMNANFSLRKKEKFNPAWYKGEPLWLTAMYQGLKSGIFFWPGSEVAINGTYPNFYKIYKRSITFEKRIFEILQWLDLPIKDRPDLYTLYFEEPDSTGHQFGPNSNEVGKKLKMVDEMLGMLMDGLKQRNLHRCVNLIVLSDHGMEEFSFSRIEYMSNYVDNVDDFYMGSGPAPRIRPSNVPKDYFTFDAEGLVRKLTCRLPGQHFKPYLKRFLPKRFHYANSLRIEEVNLYLDPQWQAGLKHGSIKYLTGGFHGSDNRYKNMRALFIAYGPGFKDNTEVQPFANIEIYNLMCDLLEITPAPNNGSHGSLNHLLKKPIFNPTHAKERSSPTSCPFTKLAPNDSLECSCSLPASLSRIVKKLNLSSTEVQNANAQHVPYGRPRVLQDGSKYCLLHQHMYISGYSHDILMPLWTAYTINQMDKPTANLSNCLFADVRISLNSSQKCSYYKKDHNISYGFLYPLNLQDQHDKYEGLLTSNIVPMHKAFQKVWNYFHNVLLVKYAIRRNGINVISGPVFDYDFDGHFDTPDKILEYLQDIKVPIPTHYYIILTSCTNTSQTPTQCKDSLRVLSFILPHRTDNSESCADGKEESQWVEERVWMHTARVRDVELITGLDFYQDRKQPVTEILQLKTFLPPLEDKIFWTERRKAAA</sequence>
<dbReference type="Ensembl" id="ENSCMIT00000022707.1">
    <property type="protein sequence ID" value="ENSCMIP00000022320.1"/>
    <property type="gene ID" value="ENSCMIG00000010019.1"/>
</dbReference>
<dbReference type="PANTHER" id="PTHR10151:SF77">
    <property type="entry name" value="ECTONUCLEOTIDE PYROPHOSPHATASE_PHOSPHODIESTERASE FAMILY MEMBER 1"/>
    <property type="match status" value="1"/>
</dbReference>
<evidence type="ECO:0000256" key="8">
    <source>
        <dbReference type="SAM" id="Phobius"/>
    </source>
</evidence>
<dbReference type="STRING" id="7868.ENSCMIP00000022320"/>
<name>A0A4W3INQ3_CALMI</name>
<keyword evidence="8" id="KW-0472">Membrane</keyword>
<keyword evidence="5" id="KW-1015">Disulfide bond</keyword>
<dbReference type="GO" id="GO:0009143">
    <property type="term" value="P:nucleoside triphosphate catabolic process"/>
    <property type="evidence" value="ECO:0007669"/>
    <property type="project" value="TreeGrafter"/>
</dbReference>
<dbReference type="GO" id="GO:0030500">
    <property type="term" value="P:regulation of bone mineralization"/>
    <property type="evidence" value="ECO:0007669"/>
    <property type="project" value="TreeGrafter"/>
</dbReference>
<feature type="domain" description="SMB" evidence="9">
    <location>
        <begin position="84"/>
        <end position="128"/>
    </location>
</feature>
<evidence type="ECO:0000256" key="7">
    <source>
        <dbReference type="SAM" id="MobiDB-lite"/>
    </source>
</evidence>
<feature type="region of interest" description="Disordered" evidence="7">
    <location>
        <begin position="27"/>
        <end position="48"/>
    </location>
</feature>
<dbReference type="GO" id="GO:0005576">
    <property type="term" value="C:extracellular region"/>
    <property type="evidence" value="ECO:0007669"/>
    <property type="project" value="UniProtKB-SubCell"/>
</dbReference>
<dbReference type="GO" id="GO:0030505">
    <property type="term" value="P:inorganic diphosphate transport"/>
    <property type="evidence" value="ECO:0007669"/>
    <property type="project" value="TreeGrafter"/>
</dbReference>
<dbReference type="Gene3D" id="3.40.720.10">
    <property type="entry name" value="Alkaline Phosphatase, subunit A"/>
    <property type="match status" value="1"/>
</dbReference>
<feature type="transmembrane region" description="Helical" evidence="8">
    <location>
        <begin position="53"/>
        <end position="75"/>
    </location>
</feature>
<evidence type="ECO:0000256" key="4">
    <source>
        <dbReference type="ARBA" id="ARBA00022801"/>
    </source>
</evidence>
<reference evidence="11" key="3">
    <citation type="journal article" date="2014" name="Nature">
        <title>Elephant shark genome provides unique insights into gnathostome evolution.</title>
        <authorList>
            <consortium name="International Elephant Shark Genome Sequencing Consortium"/>
            <person name="Venkatesh B."/>
            <person name="Lee A.P."/>
            <person name="Ravi V."/>
            <person name="Maurya A.K."/>
            <person name="Lian M.M."/>
            <person name="Swann J.B."/>
            <person name="Ohta Y."/>
            <person name="Flajnik M.F."/>
            <person name="Sutoh Y."/>
            <person name="Kasahara M."/>
            <person name="Hoon S."/>
            <person name="Gangu V."/>
            <person name="Roy S.W."/>
            <person name="Irimia M."/>
            <person name="Korzh V."/>
            <person name="Kondrychyn I."/>
            <person name="Lim Z.W."/>
            <person name="Tay B.H."/>
            <person name="Tohari S."/>
            <person name="Kong K.W."/>
            <person name="Ho S."/>
            <person name="Lorente-Galdos B."/>
            <person name="Quilez J."/>
            <person name="Marques-Bonet T."/>
            <person name="Raney B.J."/>
            <person name="Ingham P.W."/>
            <person name="Tay A."/>
            <person name="Hillier L.W."/>
            <person name="Minx P."/>
            <person name="Boehm T."/>
            <person name="Wilson R.K."/>
            <person name="Brenner S."/>
            <person name="Warren W.C."/>
        </authorList>
    </citation>
    <scope>NUCLEOTIDE SEQUENCE [LARGE SCALE GENOMIC DNA]</scope>
</reference>
<dbReference type="Pfam" id="PF01663">
    <property type="entry name" value="Phosphodiest"/>
    <property type="match status" value="1"/>
</dbReference>
<dbReference type="OMA" id="LMDGMIN"/>
<keyword evidence="8" id="KW-0812">Transmembrane</keyword>
<reference evidence="11" key="2">
    <citation type="journal article" date="2007" name="PLoS Biol.">
        <title>Survey sequencing and comparative analysis of the elephant shark (Callorhinchus milii) genome.</title>
        <authorList>
            <person name="Venkatesh B."/>
            <person name="Kirkness E.F."/>
            <person name="Loh Y.H."/>
            <person name="Halpern A.L."/>
            <person name="Lee A.P."/>
            <person name="Johnson J."/>
            <person name="Dandona N."/>
            <person name="Viswanathan L.D."/>
            <person name="Tay A."/>
            <person name="Venter J.C."/>
            <person name="Strausberg R.L."/>
            <person name="Brenner S."/>
        </authorList>
    </citation>
    <scope>NUCLEOTIDE SEQUENCE [LARGE SCALE GENOMIC DNA]</scope>
</reference>
<dbReference type="GeneTree" id="ENSGT00940000156034"/>
<dbReference type="SMART" id="SM00892">
    <property type="entry name" value="Endonuclease_NS"/>
    <property type="match status" value="1"/>
</dbReference>
<protein>
    <submittedName>
        <fullName evidence="10">Venom phosphodiesterase 2-like</fullName>
    </submittedName>
</protein>
<evidence type="ECO:0000256" key="6">
    <source>
        <dbReference type="ARBA" id="ARBA00023180"/>
    </source>
</evidence>
<dbReference type="PROSITE" id="PS00524">
    <property type="entry name" value="SMB_1"/>
    <property type="match status" value="1"/>
</dbReference>
<dbReference type="Gene3D" id="3.40.570.10">
    <property type="entry name" value="Extracellular Endonuclease, subunit A"/>
    <property type="match status" value="1"/>
</dbReference>
<dbReference type="InterPro" id="IPR036024">
    <property type="entry name" value="Somatomedin_B-like_dom_sf"/>
</dbReference>
<accession>A0A4W3INQ3</accession>